<evidence type="ECO:0000313" key="16">
    <source>
        <dbReference type="Proteomes" id="UP000003688"/>
    </source>
</evidence>
<dbReference type="PROSITE" id="PS50109">
    <property type="entry name" value="HIS_KIN"/>
    <property type="match status" value="1"/>
</dbReference>
<dbReference type="PANTHER" id="PTHR43711:SF1">
    <property type="entry name" value="HISTIDINE KINASE 1"/>
    <property type="match status" value="1"/>
</dbReference>
<dbReference type="InterPro" id="IPR036097">
    <property type="entry name" value="HisK_dim/P_sf"/>
</dbReference>
<dbReference type="InterPro" id="IPR004358">
    <property type="entry name" value="Sig_transdc_His_kin-like_C"/>
</dbReference>
<evidence type="ECO:0000256" key="8">
    <source>
        <dbReference type="ARBA" id="ARBA00022741"/>
    </source>
</evidence>
<keyword evidence="13" id="KW-0812">Transmembrane</keyword>
<evidence type="ECO:0000256" key="13">
    <source>
        <dbReference type="SAM" id="Phobius"/>
    </source>
</evidence>
<evidence type="ECO:0000256" key="11">
    <source>
        <dbReference type="ARBA" id="ARBA00023012"/>
    </source>
</evidence>
<feature type="transmembrane region" description="Helical" evidence="13">
    <location>
        <begin position="286"/>
        <end position="306"/>
    </location>
</feature>
<dbReference type="GO" id="GO:0005886">
    <property type="term" value="C:plasma membrane"/>
    <property type="evidence" value="ECO:0007669"/>
    <property type="project" value="UniProtKB-SubCell"/>
</dbReference>
<keyword evidence="11" id="KW-0902">Two-component regulatory system</keyword>
<dbReference type="SUPFAM" id="SSF47384">
    <property type="entry name" value="Homodimeric domain of signal transducing histidine kinase"/>
    <property type="match status" value="1"/>
</dbReference>
<dbReference type="SMART" id="SM00387">
    <property type="entry name" value="HATPase_c"/>
    <property type="match status" value="1"/>
</dbReference>
<dbReference type="STRING" id="320771.Cflav_PD4776"/>
<dbReference type="SMART" id="SM00388">
    <property type="entry name" value="HisKA"/>
    <property type="match status" value="1"/>
</dbReference>
<dbReference type="InterPro" id="IPR050736">
    <property type="entry name" value="Sensor_HK_Regulatory"/>
</dbReference>
<keyword evidence="13" id="KW-1133">Transmembrane helix</keyword>
<evidence type="ECO:0000256" key="2">
    <source>
        <dbReference type="ARBA" id="ARBA00004236"/>
    </source>
</evidence>
<evidence type="ECO:0000256" key="4">
    <source>
        <dbReference type="ARBA" id="ARBA00012438"/>
    </source>
</evidence>
<keyword evidence="8" id="KW-0547">Nucleotide-binding</keyword>
<evidence type="ECO:0000256" key="3">
    <source>
        <dbReference type="ARBA" id="ARBA00004314"/>
    </source>
</evidence>
<keyword evidence="10" id="KW-0067">ATP-binding</keyword>
<dbReference type="PANTHER" id="PTHR43711">
    <property type="entry name" value="TWO-COMPONENT HISTIDINE KINASE"/>
    <property type="match status" value="1"/>
</dbReference>
<reference evidence="15 16" key="1">
    <citation type="journal article" date="2011" name="J. Bacteriol.">
        <title>Genome sequence of 'Pedosphaera parvula' Ellin514, an aerobic Verrucomicrobial isolate from pasture soil.</title>
        <authorList>
            <person name="Kant R."/>
            <person name="van Passel M.W."/>
            <person name="Sangwan P."/>
            <person name="Palva A."/>
            <person name="Lucas S."/>
            <person name="Copeland A."/>
            <person name="Lapidus A."/>
            <person name="Glavina Del Rio T."/>
            <person name="Dalin E."/>
            <person name="Tice H."/>
            <person name="Bruce D."/>
            <person name="Goodwin L."/>
            <person name="Pitluck S."/>
            <person name="Chertkov O."/>
            <person name="Larimer F.W."/>
            <person name="Land M.L."/>
            <person name="Hauser L."/>
            <person name="Brettin T.S."/>
            <person name="Detter J.C."/>
            <person name="Han S."/>
            <person name="de Vos W.M."/>
            <person name="Janssen P.H."/>
            <person name="Smidt H."/>
        </authorList>
    </citation>
    <scope>NUCLEOTIDE SEQUENCE [LARGE SCALE GENOMIC DNA]</scope>
    <source>
        <strain evidence="15 16">Ellin514</strain>
    </source>
</reference>
<dbReference type="GO" id="GO:0005524">
    <property type="term" value="F:ATP binding"/>
    <property type="evidence" value="ECO:0007669"/>
    <property type="project" value="UniProtKB-KW"/>
</dbReference>
<dbReference type="GO" id="GO:0045121">
    <property type="term" value="C:membrane raft"/>
    <property type="evidence" value="ECO:0007669"/>
    <property type="project" value="UniProtKB-SubCell"/>
</dbReference>
<dbReference type="SUPFAM" id="SSF55874">
    <property type="entry name" value="ATPase domain of HSP90 chaperone/DNA topoisomerase II/histidine kinase"/>
    <property type="match status" value="1"/>
</dbReference>
<name>B9XEM2_PEDPL</name>
<evidence type="ECO:0000256" key="10">
    <source>
        <dbReference type="ARBA" id="ARBA00022840"/>
    </source>
</evidence>
<dbReference type="CDD" id="cd00082">
    <property type="entry name" value="HisKA"/>
    <property type="match status" value="1"/>
</dbReference>
<comment type="caution">
    <text evidence="15">The sequence shown here is derived from an EMBL/GenBank/DDBJ whole genome shotgun (WGS) entry which is preliminary data.</text>
</comment>
<dbReference type="CDD" id="cd00075">
    <property type="entry name" value="HATPase"/>
    <property type="match status" value="1"/>
</dbReference>
<dbReference type="Pfam" id="PF00512">
    <property type="entry name" value="HisKA"/>
    <property type="match status" value="1"/>
</dbReference>
<keyword evidence="16" id="KW-1185">Reference proteome</keyword>
<keyword evidence="6" id="KW-0597">Phosphoprotein</keyword>
<dbReference type="AlphaFoldDB" id="B9XEM2"/>
<dbReference type="EMBL" id="ABOX02000008">
    <property type="protein sequence ID" value="EEF61736.1"/>
    <property type="molecule type" value="Genomic_DNA"/>
</dbReference>
<dbReference type="InterPro" id="IPR036890">
    <property type="entry name" value="HATPase_C_sf"/>
</dbReference>
<keyword evidence="7" id="KW-0808">Transferase</keyword>
<dbReference type="Proteomes" id="UP000003688">
    <property type="component" value="Unassembled WGS sequence"/>
</dbReference>
<dbReference type="EC" id="2.7.13.3" evidence="4"/>
<dbReference type="InterPro" id="IPR003594">
    <property type="entry name" value="HATPase_dom"/>
</dbReference>
<feature type="domain" description="Histidine kinase" evidence="14">
    <location>
        <begin position="326"/>
        <end position="544"/>
    </location>
</feature>
<proteinExistence type="predicted"/>
<dbReference type="Pfam" id="PF02518">
    <property type="entry name" value="HATPase_c"/>
    <property type="match status" value="1"/>
</dbReference>
<keyword evidence="5" id="KW-1003">Cell membrane</keyword>
<evidence type="ECO:0000256" key="9">
    <source>
        <dbReference type="ARBA" id="ARBA00022777"/>
    </source>
</evidence>
<keyword evidence="12 13" id="KW-0472">Membrane</keyword>
<sequence>MFSVSQDRARSEVHQNSGLRNLPENLMIRARFNRAVAMEHFETTEQAITAYNEVLGASGNDTIDSSEAGLSLTHLAAIKILNLAEHQASRLPEDWRTNPVQVVTKLLHHVSPFEYELRTDLQKLIKPGPSWGVVWRQFDLWSSCQWMRRRYVEARDGREGNTTWPSVFWVGGETLSRGEQFSWLAVLQDQRTFGELSGSDKRWYAVLPEEYVITNLVYFCKAVDRNGDYALQIRIAERTIIIGGQKVDWKLESVAATAESTNYPIVMTVTLADPAAFFRQQHQHEMIFGLLIGVAAFAALVGFFAARQAFRRQLHLSEMKSNFVSSVSHELRAPIASVRLMAEGLERGKISEPKKQHEYFHFIVQECRRLSSLIENVLDFSRIEQGRKQYEFDPTDLVKLAEQTVKLMQAYAEEQRIRIELEVKGKARSVDLDGKAMQQALVNLIDNAVKHSPKGSVVKVGLEFAENEVALWVEDQGEGIPAAEHQKIFERFYRLGSELRRETQGVGIGLSIVKHIVEGHGGKVLVRSEVGQGSRFTIELPRFGEGDSPRRH</sequence>
<dbReference type="InterPro" id="IPR005467">
    <property type="entry name" value="His_kinase_dom"/>
</dbReference>
<dbReference type="FunFam" id="3.30.565.10:FF:000023">
    <property type="entry name" value="PAS domain-containing sensor histidine kinase"/>
    <property type="match status" value="1"/>
</dbReference>
<evidence type="ECO:0000256" key="12">
    <source>
        <dbReference type="ARBA" id="ARBA00023136"/>
    </source>
</evidence>
<evidence type="ECO:0000313" key="15">
    <source>
        <dbReference type="EMBL" id="EEF61736.1"/>
    </source>
</evidence>
<evidence type="ECO:0000256" key="5">
    <source>
        <dbReference type="ARBA" id="ARBA00022475"/>
    </source>
</evidence>
<gene>
    <name evidence="15" type="ORF">Cflav_PD4776</name>
</gene>
<protein>
    <recommendedName>
        <fullName evidence="4">histidine kinase</fullName>
        <ecNumber evidence="4">2.7.13.3</ecNumber>
    </recommendedName>
</protein>
<dbReference type="PRINTS" id="PR00344">
    <property type="entry name" value="BCTRLSENSOR"/>
</dbReference>
<evidence type="ECO:0000259" key="14">
    <source>
        <dbReference type="PROSITE" id="PS50109"/>
    </source>
</evidence>
<evidence type="ECO:0000256" key="7">
    <source>
        <dbReference type="ARBA" id="ARBA00022679"/>
    </source>
</evidence>
<dbReference type="GO" id="GO:0000155">
    <property type="term" value="F:phosphorelay sensor kinase activity"/>
    <property type="evidence" value="ECO:0007669"/>
    <property type="project" value="InterPro"/>
</dbReference>
<evidence type="ECO:0000256" key="1">
    <source>
        <dbReference type="ARBA" id="ARBA00000085"/>
    </source>
</evidence>
<comment type="catalytic activity">
    <reaction evidence="1">
        <text>ATP + protein L-histidine = ADP + protein N-phospho-L-histidine.</text>
        <dbReference type="EC" id="2.7.13.3"/>
    </reaction>
</comment>
<accession>B9XEM2</accession>
<dbReference type="Gene3D" id="3.30.565.10">
    <property type="entry name" value="Histidine kinase-like ATPase, C-terminal domain"/>
    <property type="match status" value="1"/>
</dbReference>
<organism evidence="15 16">
    <name type="scientific">Pedosphaera parvula (strain Ellin514)</name>
    <dbReference type="NCBI Taxonomy" id="320771"/>
    <lineage>
        <taxon>Bacteria</taxon>
        <taxon>Pseudomonadati</taxon>
        <taxon>Verrucomicrobiota</taxon>
        <taxon>Pedosphaerae</taxon>
        <taxon>Pedosphaerales</taxon>
        <taxon>Pedosphaeraceae</taxon>
        <taxon>Pedosphaera</taxon>
    </lineage>
</organism>
<comment type="subcellular location">
    <subcellularLocation>
        <location evidence="2">Cell membrane</location>
    </subcellularLocation>
    <subcellularLocation>
        <location evidence="3">Membrane raft</location>
        <topology evidence="3">Multi-pass membrane protein</topology>
    </subcellularLocation>
</comment>
<dbReference type="FunFam" id="1.10.287.130:FF:000001">
    <property type="entry name" value="Two-component sensor histidine kinase"/>
    <property type="match status" value="1"/>
</dbReference>
<evidence type="ECO:0000256" key="6">
    <source>
        <dbReference type="ARBA" id="ARBA00022553"/>
    </source>
</evidence>
<keyword evidence="9 15" id="KW-0418">Kinase</keyword>
<dbReference type="Gene3D" id="1.10.287.130">
    <property type="match status" value="1"/>
</dbReference>
<dbReference type="InterPro" id="IPR003661">
    <property type="entry name" value="HisK_dim/P_dom"/>
</dbReference>